<gene>
    <name evidence="4" type="ORF">HZA61_08995</name>
</gene>
<organism evidence="4 5">
    <name type="scientific">Eiseniibacteriota bacterium</name>
    <dbReference type="NCBI Taxonomy" id="2212470"/>
    <lineage>
        <taxon>Bacteria</taxon>
        <taxon>Candidatus Eiseniibacteriota</taxon>
    </lineage>
</organism>
<dbReference type="PANTHER" id="PTHR10680">
    <property type="entry name" value="PEPTIDYL-GLYCINE ALPHA-AMIDATING MONOOXYGENASE"/>
    <property type="match status" value="1"/>
</dbReference>
<proteinExistence type="predicted"/>
<evidence type="ECO:0000313" key="5">
    <source>
        <dbReference type="Proteomes" id="UP000696931"/>
    </source>
</evidence>
<sequence length="327" mass="33779">MRPAVLMLAAMLSCVVPAQAGAAYSCADTLVLAGADGVLVEPAGVAVDAFGRAWVTDAARHRLLRFDANGTRLDEAGALGSEVGQFRRPGALAAWGASAMAVLDRENRRVVGYDTHARGAQVLVDLASPALDAALGRVDGVGLGSDAGGALYVADADRDRILVFDFAGAFQRAIGGYGSGAGAFRHLVAVASAPRGALVTLEWLAGGKVRGRGGARDSVRAAQVRVQWLDASGASLGHWELPGGDADRWSLAVDPVLARVVLAEGTSGKLWRFELRAGSLAQPLARVTRPSALAFSADGSLVVAEPGRLLRFPPKWDGACDPGPAER</sequence>
<dbReference type="CDD" id="cd05819">
    <property type="entry name" value="NHL"/>
    <property type="match status" value="1"/>
</dbReference>
<dbReference type="Gene3D" id="2.120.10.30">
    <property type="entry name" value="TolB, C-terminal domain"/>
    <property type="match status" value="2"/>
</dbReference>
<dbReference type="Proteomes" id="UP000696931">
    <property type="component" value="Unassembled WGS sequence"/>
</dbReference>
<dbReference type="PANTHER" id="PTHR10680:SF14">
    <property type="entry name" value="PEPTIDYL-GLYCINE ALPHA-AMIDATING MONOOXYGENASE"/>
    <property type="match status" value="1"/>
</dbReference>
<dbReference type="SUPFAM" id="SSF50969">
    <property type="entry name" value="YVTN repeat-like/Quinoprotein amine dehydrogenase"/>
    <property type="match status" value="1"/>
</dbReference>
<accession>A0A933SE50</accession>
<dbReference type="EMBL" id="JACRIW010000058">
    <property type="protein sequence ID" value="MBI5169610.1"/>
    <property type="molecule type" value="Genomic_DNA"/>
</dbReference>
<evidence type="ECO:0000313" key="4">
    <source>
        <dbReference type="EMBL" id="MBI5169610.1"/>
    </source>
</evidence>
<name>A0A933SE50_UNCEI</name>
<evidence type="ECO:0000256" key="3">
    <source>
        <dbReference type="SAM" id="SignalP"/>
    </source>
</evidence>
<dbReference type="SUPFAM" id="SSF101898">
    <property type="entry name" value="NHL repeat"/>
    <property type="match status" value="1"/>
</dbReference>
<evidence type="ECO:0000256" key="1">
    <source>
        <dbReference type="ARBA" id="ARBA00022729"/>
    </source>
</evidence>
<dbReference type="PROSITE" id="PS51257">
    <property type="entry name" value="PROKAR_LIPOPROTEIN"/>
    <property type="match status" value="1"/>
</dbReference>
<dbReference type="InterPro" id="IPR011042">
    <property type="entry name" value="6-blade_b-propeller_TolB-like"/>
</dbReference>
<feature type="chain" id="PRO_5037128612" evidence="3">
    <location>
        <begin position="23"/>
        <end position="327"/>
    </location>
</feature>
<comment type="caution">
    <text evidence="4">The sequence shown here is derived from an EMBL/GenBank/DDBJ whole genome shotgun (WGS) entry which is preliminary data.</text>
</comment>
<feature type="signal peptide" evidence="3">
    <location>
        <begin position="1"/>
        <end position="22"/>
    </location>
</feature>
<keyword evidence="2" id="KW-0325">Glycoprotein</keyword>
<evidence type="ECO:0000256" key="2">
    <source>
        <dbReference type="ARBA" id="ARBA00023180"/>
    </source>
</evidence>
<dbReference type="InterPro" id="IPR011044">
    <property type="entry name" value="Quino_amine_DH_bsu"/>
</dbReference>
<dbReference type="AlphaFoldDB" id="A0A933SE50"/>
<reference evidence="4" key="1">
    <citation type="submission" date="2020-07" db="EMBL/GenBank/DDBJ databases">
        <title>Huge and variable diversity of episymbiotic CPR bacteria and DPANN archaea in groundwater ecosystems.</title>
        <authorList>
            <person name="He C.Y."/>
            <person name="Keren R."/>
            <person name="Whittaker M."/>
            <person name="Farag I.F."/>
            <person name="Doudna J."/>
            <person name="Cate J.H.D."/>
            <person name="Banfield J.F."/>
        </authorList>
    </citation>
    <scope>NUCLEOTIDE SEQUENCE</scope>
    <source>
        <strain evidence="4">NC_groundwater_1813_Pr3_B-0.1um_71_17</strain>
    </source>
</reference>
<protein>
    <submittedName>
        <fullName evidence="4">NHL repeat-containing protein</fullName>
    </submittedName>
</protein>
<keyword evidence="1 3" id="KW-0732">Signal</keyword>